<proteinExistence type="predicted"/>
<keyword evidence="3" id="KW-1185">Reference proteome</keyword>
<reference evidence="2 3" key="1">
    <citation type="submission" date="2022-05" db="EMBL/GenBank/DDBJ databases">
        <authorList>
            <consortium name="Genoscope - CEA"/>
            <person name="William W."/>
        </authorList>
    </citation>
    <scope>NUCLEOTIDE SEQUENCE [LARGE SCALE GENOMIC DNA]</scope>
</reference>
<feature type="region of interest" description="Disordered" evidence="1">
    <location>
        <begin position="1"/>
        <end position="35"/>
    </location>
</feature>
<protein>
    <submittedName>
        <fullName evidence="2">Uncharacterized protein</fullName>
    </submittedName>
</protein>
<gene>
    <name evidence="2" type="ORF">PLOB_00005928</name>
</gene>
<name>A0ABN8QFW7_9CNID</name>
<organism evidence="2 3">
    <name type="scientific">Porites lobata</name>
    <dbReference type="NCBI Taxonomy" id="104759"/>
    <lineage>
        <taxon>Eukaryota</taxon>
        <taxon>Metazoa</taxon>
        <taxon>Cnidaria</taxon>
        <taxon>Anthozoa</taxon>
        <taxon>Hexacorallia</taxon>
        <taxon>Scleractinia</taxon>
        <taxon>Fungiina</taxon>
        <taxon>Poritidae</taxon>
        <taxon>Porites</taxon>
    </lineage>
</organism>
<comment type="caution">
    <text evidence="2">The sequence shown here is derived from an EMBL/GenBank/DDBJ whole genome shotgun (WGS) entry which is preliminary data.</text>
</comment>
<sequence length="381" mass="42572">MPKQSRKTSLSTVSRAENEPENRRRAKRPMLFNGNDDMARDADLGHTLNITLDSDDLFESSGEASADFRLNMSLDDVGCEEKDRSQKKINVDVTLDFPSGQRHKRVPDDVSGIVKNFAISNFKAAVHLIFKCKELKTFIEEALKSAISGELKEYCQSDNSLLKHTSPAELAAFSNKLVCHAVSVMCPLWNAALRAAAGCHRSKVKSYKAVNVLVLCSASVAKFRHQRMLALAYRISVILLHSGAKSQDFTRLNCLGISMSHKSTIAKQQEMAKEHDSLVLTWKNKIETAKRCESLLQEVKEKQIPVPVETSDENDMEIDVYDLNQSTLASYDFFCQESYEICKGMLAYSPTASPSALEVAVSSAADKFRLLPRYRRVGLLH</sequence>
<accession>A0ABN8QFW7</accession>
<dbReference type="EMBL" id="CALNXK010000126">
    <property type="protein sequence ID" value="CAH3163590.1"/>
    <property type="molecule type" value="Genomic_DNA"/>
</dbReference>
<evidence type="ECO:0000313" key="2">
    <source>
        <dbReference type="EMBL" id="CAH3163590.1"/>
    </source>
</evidence>
<evidence type="ECO:0000313" key="3">
    <source>
        <dbReference type="Proteomes" id="UP001159405"/>
    </source>
</evidence>
<dbReference type="Proteomes" id="UP001159405">
    <property type="component" value="Unassembled WGS sequence"/>
</dbReference>
<evidence type="ECO:0000256" key="1">
    <source>
        <dbReference type="SAM" id="MobiDB-lite"/>
    </source>
</evidence>